<organism evidence="4">
    <name type="scientific">Vanderwaltozyma polyspora (strain ATCC 22028 / DSM 70294 / BCRC 21397 / CBS 2163 / NBRC 10782 / NRRL Y-8283 / UCD 57-17)</name>
    <name type="common">Kluyveromyces polysporus</name>
    <dbReference type="NCBI Taxonomy" id="436907"/>
    <lineage>
        <taxon>Eukaryota</taxon>
        <taxon>Fungi</taxon>
        <taxon>Dikarya</taxon>
        <taxon>Ascomycota</taxon>
        <taxon>Saccharomycotina</taxon>
        <taxon>Saccharomycetes</taxon>
        <taxon>Saccharomycetales</taxon>
        <taxon>Saccharomycetaceae</taxon>
        <taxon>Vanderwaltozyma</taxon>
    </lineage>
</organism>
<reference evidence="3 4" key="1">
    <citation type="journal article" date="2007" name="Proc. Natl. Acad. Sci. U.S.A.">
        <title>Independent sorting-out of thousands of duplicated gene pairs in two yeast species descended from a whole-genome duplication.</title>
        <authorList>
            <person name="Scannell D.R."/>
            <person name="Frank A.C."/>
            <person name="Conant G.C."/>
            <person name="Byrne K.P."/>
            <person name="Woolfit M."/>
            <person name="Wolfe K.H."/>
        </authorList>
    </citation>
    <scope>NUCLEOTIDE SEQUENCE [LARGE SCALE GENOMIC DNA]</scope>
    <source>
        <strain evidence="4">ATCC 22028 / DSM 70294 / BCRC 21397 / CBS 2163 / NBRC 10782 / NRRL Y-8283 / UCD 57-17</strain>
    </source>
</reference>
<name>A7TJ51_VANPO</name>
<evidence type="ECO:0000313" key="3">
    <source>
        <dbReference type="EMBL" id="EDO17750.1"/>
    </source>
</evidence>
<accession>A7TJ51</accession>
<dbReference type="InterPro" id="IPR039432">
    <property type="entry name" value="SRP9_dom"/>
</dbReference>
<dbReference type="FunCoup" id="A7TJ51">
    <property type="interactions" value="63"/>
</dbReference>
<dbReference type="RefSeq" id="XP_001645608.1">
    <property type="nucleotide sequence ID" value="XM_001645558.1"/>
</dbReference>
<dbReference type="PhylomeDB" id="A7TJ51"/>
<feature type="region of interest" description="Disordered" evidence="1">
    <location>
        <begin position="130"/>
        <end position="163"/>
    </location>
</feature>
<feature type="compositionally biased region" description="Basic residues" evidence="1">
    <location>
        <begin position="147"/>
        <end position="163"/>
    </location>
</feature>
<evidence type="ECO:0000259" key="2">
    <source>
        <dbReference type="Pfam" id="PF05486"/>
    </source>
</evidence>
<dbReference type="GeneID" id="5545997"/>
<feature type="domain" description="SRP9" evidence="2">
    <location>
        <begin position="3"/>
        <end position="77"/>
    </location>
</feature>
<dbReference type="EMBL" id="DS480399">
    <property type="protein sequence ID" value="EDO17750.1"/>
    <property type="molecule type" value="Genomic_DNA"/>
</dbReference>
<evidence type="ECO:0000313" key="4">
    <source>
        <dbReference type="Proteomes" id="UP000000267"/>
    </source>
</evidence>
<dbReference type="Pfam" id="PF05486">
    <property type="entry name" value="SRP9-21"/>
    <property type="match status" value="1"/>
</dbReference>
<protein>
    <recommendedName>
        <fullName evidence="2">SRP9 domain-containing protein</fullName>
    </recommendedName>
</protein>
<proteinExistence type="predicted"/>
<dbReference type="AlphaFoldDB" id="A7TJ51"/>
<sequence length="163" mass="18444">MSIKPIDSYISNSVKLFEVNPSQTVFSLTYKFPKNSNNCTVKFNTHNSHLSSNYNFKTCKSKDVSRLLSAIGPRGVTVSMNKVNKKVKNSSNLKQYKVEKIGKTKNFTKIKDIVGISTLLTNTDVKEYVPQSIKNQSTNSNEQSSKSNKKNKNKNKNKSKKKR</sequence>
<dbReference type="STRING" id="436907.A7TJ51"/>
<evidence type="ECO:0000256" key="1">
    <source>
        <dbReference type="SAM" id="MobiDB-lite"/>
    </source>
</evidence>
<keyword evidence="4" id="KW-1185">Reference proteome</keyword>
<dbReference type="KEGG" id="vpo:Kpol_1033p57"/>
<dbReference type="OMA" id="EPNSGKC"/>
<dbReference type="InParanoid" id="A7TJ51"/>
<dbReference type="GO" id="GO:0005786">
    <property type="term" value="C:signal recognition particle, endoplasmic reticulum targeting"/>
    <property type="evidence" value="ECO:0007669"/>
    <property type="project" value="EnsemblFungi"/>
</dbReference>
<dbReference type="OrthoDB" id="5419752at2759"/>
<dbReference type="HOGENOM" id="CLU_104695_1_0_1"/>
<dbReference type="GO" id="GO:0006614">
    <property type="term" value="P:SRP-dependent cotranslational protein targeting to membrane"/>
    <property type="evidence" value="ECO:0007669"/>
    <property type="project" value="EnsemblFungi"/>
</dbReference>
<dbReference type="Proteomes" id="UP000000267">
    <property type="component" value="Unassembled WGS sequence"/>
</dbReference>
<feature type="compositionally biased region" description="Low complexity" evidence="1">
    <location>
        <begin position="134"/>
        <end position="146"/>
    </location>
</feature>
<gene>
    <name evidence="3" type="ORF">Kpol_1033p57</name>
</gene>
<dbReference type="eggNOG" id="ENOG502S2CK">
    <property type="taxonomic scope" value="Eukaryota"/>
</dbReference>